<keyword evidence="7" id="KW-1185">Reference proteome</keyword>
<dbReference type="Proteomes" id="UP001651158">
    <property type="component" value="Unassembled WGS sequence"/>
</dbReference>
<sequence length="212" mass="23918">MPHPPEPEFDIQEYISKVVAYHRPFSRAAAMISFFVCLAALLSTIGAAASHGYSSATSNVLFLIVILTQTGYLLLLSRNAKLVSDYIVKLLEDTFDQYRSTEDKKIHYLWDTIMGMFHCCGLNNGHDFPKGLPDACCLRTTTGEKFDPYCNLYPGPLNSFFYIGCRKDVQQTIEDVRVQIAIAMVLLLLLQLWPFLLMTFLLQSGGIVLRHP</sequence>
<proteinExistence type="predicted"/>
<organism evidence="6 7">
    <name type="scientific">Taenia crassiceps</name>
    <dbReference type="NCBI Taxonomy" id="6207"/>
    <lineage>
        <taxon>Eukaryota</taxon>
        <taxon>Metazoa</taxon>
        <taxon>Spiralia</taxon>
        <taxon>Lophotrochozoa</taxon>
        <taxon>Platyhelminthes</taxon>
        <taxon>Cestoda</taxon>
        <taxon>Eucestoda</taxon>
        <taxon>Cyclophyllidea</taxon>
        <taxon>Taeniidae</taxon>
        <taxon>Taenia</taxon>
    </lineage>
</organism>
<dbReference type="InterPro" id="IPR018499">
    <property type="entry name" value="Tetraspanin/Peripherin"/>
</dbReference>
<dbReference type="Pfam" id="PF00335">
    <property type="entry name" value="Tetraspanin"/>
    <property type="match status" value="1"/>
</dbReference>
<evidence type="ECO:0000256" key="2">
    <source>
        <dbReference type="ARBA" id="ARBA00022692"/>
    </source>
</evidence>
<feature type="transmembrane region" description="Helical" evidence="5">
    <location>
        <begin position="28"/>
        <end position="50"/>
    </location>
</feature>
<accession>A0ABR4Q369</accession>
<evidence type="ECO:0000313" key="7">
    <source>
        <dbReference type="Proteomes" id="UP001651158"/>
    </source>
</evidence>
<evidence type="ECO:0000256" key="3">
    <source>
        <dbReference type="ARBA" id="ARBA00022989"/>
    </source>
</evidence>
<dbReference type="SUPFAM" id="SSF48652">
    <property type="entry name" value="Tetraspanin"/>
    <property type="match status" value="1"/>
</dbReference>
<protein>
    <recommendedName>
        <fullName evidence="8">Tetraspanin</fullName>
    </recommendedName>
</protein>
<comment type="caution">
    <text evidence="6">The sequence shown here is derived from an EMBL/GenBank/DDBJ whole genome shotgun (WGS) entry which is preliminary data.</text>
</comment>
<evidence type="ECO:0000313" key="6">
    <source>
        <dbReference type="EMBL" id="KAL5104084.1"/>
    </source>
</evidence>
<comment type="subcellular location">
    <subcellularLocation>
        <location evidence="1">Membrane</location>
        <topology evidence="1">Multi-pass membrane protein</topology>
    </subcellularLocation>
</comment>
<reference evidence="6 7" key="1">
    <citation type="journal article" date="2022" name="Front. Cell. Infect. Microbiol.">
        <title>The Genomes of Two Strains of Taenia crassiceps the Animal Model for the Study of Human Cysticercosis.</title>
        <authorList>
            <person name="Bobes R.J."/>
            <person name="Estrada K."/>
            <person name="Rios-Valencia D.G."/>
            <person name="Calderon-Gallegos A."/>
            <person name="de la Torre P."/>
            <person name="Carrero J.C."/>
            <person name="Sanchez-Flores A."/>
            <person name="Laclette J.P."/>
        </authorList>
    </citation>
    <scope>NUCLEOTIDE SEQUENCE [LARGE SCALE GENOMIC DNA]</scope>
    <source>
        <strain evidence="6">WFUcys</strain>
    </source>
</reference>
<keyword evidence="2 5" id="KW-0812">Transmembrane</keyword>
<dbReference type="Gene3D" id="1.10.1450.10">
    <property type="entry name" value="Tetraspanin"/>
    <property type="match status" value="1"/>
</dbReference>
<evidence type="ECO:0008006" key="8">
    <source>
        <dbReference type="Google" id="ProtNLM"/>
    </source>
</evidence>
<keyword evidence="3 5" id="KW-1133">Transmembrane helix</keyword>
<name>A0ABR4Q369_9CEST</name>
<evidence type="ECO:0000256" key="4">
    <source>
        <dbReference type="ARBA" id="ARBA00023136"/>
    </source>
</evidence>
<evidence type="ECO:0000256" key="1">
    <source>
        <dbReference type="ARBA" id="ARBA00004141"/>
    </source>
</evidence>
<feature type="transmembrane region" description="Helical" evidence="5">
    <location>
        <begin position="180"/>
        <end position="202"/>
    </location>
</feature>
<gene>
    <name evidence="6" type="ORF">TcWFU_003990</name>
</gene>
<dbReference type="InterPro" id="IPR008952">
    <property type="entry name" value="Tetraspanin_EC2_sf"/>
</dbReference>
<keyword evidence="4 5" id="KW-0472">Membrane</keyword>
<evidence type="ECO:0000256" key="5">
    <source>
        <dbReference type="SAM" id="Phobius"/>
    </source>
</evidence>
<dbReference type="EMBL" id="JAKROA010000014">
    <property type="protein sequence ID" value="KAL5104084.1"/>
    <property type="molecule type" value="Genomic_DNA"/>
</dbReference>
<feature type="transmembrane region" description="Helical" evidence="5">
    <location>
        <begin position="56"/>
        <end position="76"/>
    </location>
</feature>